<feature type="region of interest" description="Disordered" evidence="1">
    <location>
        <begin position="107"/>
        <end position="131"/>
    </location>
</feature>
<organism evidence="2">
    <name type="scientific">Macaca mulatta</name>
    <name type="common">Rhesus macaque</name>
    <dbReference type="NCBI Taxonomy" id="9544"/>
    <lineage>
        <taxon>Eukaryota</taxon>
        <taxon>Metazoa</taxon>
        <taxon>Chordata</taxon>
        <taxon>Craniata</taxon>
        <taxon>Vertebrata</taxon>
        <taxon>Euteleostomi</taxon>
        <taxon>Mammalia</taxon>
        <taxon>Eutheria</taxon>
        <taxon>Euarchontoglires</taxon>
        <taxon>Primates</taxon>
        <taxon>Haplorrhini</taxon>
        <taxon>Catarrhini</taxon>
        <taxon>Cercopithecidae</taxon>
        <taxon>Cercopithecinae</taxon>
        <taxon>Macaca</taxon>
    </lineage>
</organism>
<evidence type="ECO:0000256" key="1">
    <source>
        <dbReference type="SAM" id="MobiDB-lite"/>
    </source>
</evidence>
<feature type="compositionally biased region" description="Low complexity" evidence="1">
    <location>
        <begin position="107"/>
        <end position="120"/>
    </location>
</feature>
<dbReference type="PANTHER" id="PTHR12138">
    <property type="entry name" value="PRIMATE-EXPANDED PROTEIN FAMILY"/>
    <property type="match status" value="1"/>
</dbReference>
<sequence length="131" mass="13927">FFLRRSLALSPRLECSGPISAHCKLRLPGSRHSPASASRVAGTTGAHNRARLIFCIFSRDGVSPCDCSASASQVAGITGVHYHTWLIFVFLVEMGFHHVGQAGLELQTSSDPPDSASQSAGITGVSHRAWP</sequence>
<dbReference type="PANTHER" id="PTHR12138:SF162">
    <property type="entry name" value="CHROMOSOME UNDETERMINED SCAFFOLD_275, WHOLE GENOME SHOTGUN SEQUENCE"/>
    <property type="match status" value="1"/>
</dbReference>
<feature type="non-terminal residue" evidence="2">
    <location>
        <position position="131"/>
    </location>
</feature>
<name>G7NRM2_MACMU</name>
<gene>
    <name evidence="2" type="ORF">EGK_20953</name>
</gene>
<dbReference type="PRINTS" id="PR02045">
    <property type="entry name" value="F138DOMAIN"/>
</dbReference>
<feature type="non-terminal residue" evidence="2">
    <location>
        <position position="1"/>
    </location>
</feature>
<protein>
    <submittedName>
        <fullName evidence="2">Uncharacterized protein</fullName>
    </submittedName>
</protein>
<evidence type="ECO:0000313" key="2">
    <source>
        <dbReference type="EMBL" id="EHH31099.1"/>
    </source>
</evidence>
<proteinExistence type="predicted"/>
<reference evidence="2" key="1">
    <citation type="journal article" date="2011" name="Nat. Biotechnol.">
        <title>Genome sequencing and comparison of two nonhuman primate animal models, the cynomolgus and Chinese rhesus macaques.</title>
        <authorList>
            <person name="Yan G."/>
            <person name="Zhang G."/>
            <person name="Fang X."/>
            <person name="Zhang Y."/>
            <person name="Li C."/>
            <person name="Ling F."/>
            <person name="Cooper D.N."/>
            <person name="Li Q."/>
            <person name="Li Y."/>
            <person name="van Gool A.J."/>
            <person name="Du H."/>
            <person name="Chen J."/>
            <person name="Chen R."/>
            <person name="Zhang P."/>
            <person name="Huang Z."/>
            <person name="Thompson J.R."/>
            <person name="Meng Y."/>
            <person name="Bai Y."/>
            <person name="Wang J."/>
            <person name="Zhuo M."/>
            <person name="Wang T."/>
            <person name="Huang Y."/>
            <person name="Wei L."/>
            <person name="Li J."/>
            <person name="Wang Z."/>
            <person name="Hu H."/>
            <person name="Yang P."/>
            <person name="Le L."/>
            <person name="Stenson P.D."/>
            <person name="Li B."/>
            <person name="Liu X."/>
            <person name="Ball E.V."/>
            <person name="An N."/>
            <person name="Huang Q."/>
            <person name="Zhang Y."/>
            <person name="Fan W."/>
            <person name="Zhang X."/>
            <person name="Li Y."/>
            <person name="Wang W."/>
            <person name="Katze M.G."/>
            <person name="Su B."/>
            <person name="Nielsen R."/>
            <person name="Yang H."/>
            <person name="Wang J."/>
            <person name="Wang X."/>
            <person name="Wang J."/>
        </authorList>
    </citation>
    <scope>NUCLEOTIDE SEQUENCE [LARGE SCALE GENOMIC DNA]</scope>
    <source>
        <strain evidence="2">CR-5</strain>
    </source>
</reference>
<dbReference type="EMBL" id="CM001273">
    <property type="protein sequence ID" value="EHH31099.1"/>
    <property type="molecule type" value="Genomic_DNA"/>
</dbReference>
<dbReference type="AlphaFoldDB" id="G7NRM2"/>
<accession>G7NRM2</accession>
<dbReference type="Proteomes" id="UP000013456">
    <property type="component" value="Chromosome X"/>
</dbReference>